<dbReference type="CDD" id="cd02968">
    <property type="entry name" value="SCO"/>
    <property type="match status" value="1"/>
</dbReference>
<dbReference type="PANTHER" id="PTHR12151">
    <property type="entry name" value="ELECTRON TRANSPORT PROTIN SCO1/SENC FAMILY MEMBER"/>
    <property type="match status" value="1"/>
</dbReference>
<feature type="signal peptide" evidence="4">
    <location>
        <begin position="1"/>
        <end position="30"/>
    </location>
</feature>
<dbReference type="PANTHER" id="PTHR12151:SF8">
    <property type="entry name" value="THIOREDOXIN DOMAIN-CONTAINING PROTEIN"/>
    <property type="match status" value="1"/>
</dbReference>
<dbReference type="Proteomes" id="UP001165044">
    <property type="component" value="Unassembled WGS sequence"/>
</dbReference>
<dbReference type="Pfam" id="PF02630">
    <property type="entry name" value="SCO1-SenC"/>
    <property type="match status" value="1"/>
</dbReference>
<feature type="region of interest" description="Disordered" evidence="2">
    <location>
        <begin position="29"/>
        <end position="53"/>
    </location>
</feature>
<dbReference type="RefSeq" id="WP_285605794.1">
    <property type="nucleotide sequence ID" value="NZ_BSDC01000001.1"/>
</dbReference>
<feature type="compositionally biased region" description="Pro residues" evidence="2">
    <location>
        <begin position="33"/>
        <end position="44"/>
    </location>
</feature>
<name>A0ABQ5PU62_9BACT</name>
<organism evidence="5 6">
    <name type="scientific">Geothrix edaphica</name>
    <dbReference type="NCBI Taxonomy" id="2927976"/>
    <lineage>
        <taxon>Bacteria</taxon>
        <taxon>Pseudomonadati</taxon>
        <taxon>Acidobacteriota</taxon>
        <taxon>Holophagae</taxon>
        <taxon>Holophagales</taxon>
        <taxon>Holophagaceae</taxon>
        <taxon>Geothrix</taxon>
    </lineage>
</organism>
<feature type="transmembrane region" description="Helical" evidence="3">
    <location>
        <begin position="252"/>
        <end position="276"/>
    </location>
</feature>
<dbReference type="EMBL" id="BSDC01000001">
    <property type="protein sequence ID" value="GLH65704.1"/>
    <property type="molecule type" value="Genomic_DNA"/>
</dbReference>
<keyword evidence="3" id="KW-0472">Membrane</keyword>
<reference evidence="5" key="1">
    <citation type="journal article" date="2023" name="Antonie Van Leeuwenhoek">
        <title>Mesoterricola silvestris gen. nov., sp. nov., Mesoterricola sediminis sp. nov., Geothrix oryzae sp. nov., Geothrix edaphica sp. nov., Geothrix rubra sp. nov., and Geothrix limicola sp. nov., six novel members of Acidobacteriota isolated from soils.</title>
        <authorList>
            <person name="Itoh H."/>
            <person name="Sugisawa Y."/>
            <person name="Mise K."/>
            <person name="Xu Z."/>
            <person name="Kuniyasu M."/>
            <person name="Ushijima N."/>
            <person name="Kawano K."/>
            <person name="Kobayashi E."/>
            <person name="Shiratori Y."/>
            <person name="Masuda Y."/>
            <person name="Senoo K."/>
        </authorList>
    </citation>
    <scope>NUCLEOTIDE SEQUENCE</scope>
    <source>
        <strain evidence="5">Red802</strain>
    </source>
</reference>
<evidence type="ECO:0000313" key="5">
    <source>
        <dbReference type="EMBL" id="GLH65704.1"/>
    </source>
</evidence>
<proteinExistence type="inferred from homology"/>
<accession>A0ABQ5PU62</accession>
<sequence>MNLRPIRATLSPLALTLALAAALLGTPAQAQAPKPPPVPAPAPVQGPATPSFTPQEVGIDEKLGATLPLDLVLKAEDGTPVTLRQLIDKPTILTLNYFRCAGICTPQLNGVVEVLNRTQAEPGKDFQVITVSFDERDEPEIATQKRTNYLGELTRPFPPAAWRFLTGPGATTRALADAVGFKYKKVGEDFVHAAAIIFISPQGKVTRYMYGVTYLPADLQLAAQEAARGEAQPTINKFLKFCFSYDPAGRKYVLNTTSVGATVIILAALAFVVTLVRRGRKSKSEEAE</sequence>
<dbReference type="InterPro" id="IPR036249">
    <property type="entry name" value="Thioredoxin-like_sf"/>
</dbReference>
<dbReference type="InterPro" id="IPR003782">
    <property type="entry name" value="SCO1/SenC"/>
</dbReference>
<protein>
    <submittedName>
        <fullName evidence="5">Cytochrome-c oxidase</fullName>
    </submittedName>
</protein>
<comment type="similarity">
    <text evidence="1">Belongs to the SCO1/2 family.</text>
</comment>
<keyword evidence="3" id="KW-1133">Transmembrane helix</keyword>
<comment type="caution">
    <text evidence="5">The sequence shown here is derived from an EMBL/GenBank/DDBJ whole genome shotgun (WGS) entry which is preliminary data.</text>
</comment>
<evidence type="ECO:0000256" key="3">
    <source>
        <dbReference type="SAM" id="Phobius"/>
    </source>
</evidence>
<evidence type="ECO:0000256" key="1">
    <source>
        <dbReference type="ARBA" id="ARBA00010996"/>
    </source>
</evidence>
<evidence type="ECO:0000256" key="4">
    <source>
        <dbReference type="SAM" id="SignalP"/>
    </source>
</evidence>
<keyword evidence="6" id="KW-1185">Reference proteome</keyword>
<dbReference type="Gene3D" id="3.40.30.10">
    <property type="entry name" value="Glutaredoxin"/>
    <property type="match status" value="1"/>
</dbReference>
<gene>
    <name evidence="5" type="primary">sco</name>
    <name evidence="5" type="ORF">GETHED_00680</name>
</gene>
<feature type="chain" id="PRO_5045436338" evidence="4">
    <location>
        <begin position="31"/>
        <end position="288"/>
    </location>
</feature>
<dbReference type="SUPFAM" id="SSF52833">
    <property type="entry name" value="Thioredoxin-like"/>
    <property type="match status" value="1"/>
</dbReference>
<keyword evidence="4" id="KW-0732">Signal</keyword>
<evidence type="ECO:0000313" key="6">
    <source>
        <dbReference type="Proteomes" id="UP001165044"/>
    </source>
</evidence>
<evidence type="ECO:0000256" key="2">
    <source>
        <dbReference type="SAM" id="MobiDB-lite"/>
    </source>
</evidence>
<keyword evidence="3" id="KW-0812">Transmembrane</keyword>